<dbReference type="AlphaFoldDB" id="A0A061RM16"/>
<dbReference type="InterPro" id="IPR015414">
    <property type="entry name" value="TMEM64"/>
</dbReference>
<evidence type="ECO:0000256" key="1">
    <source>
        <dbReference type="ARBA" id="ARBA00004651"/>
    </source>
</evidence>
<feature type="transmembrane region" description="Helical" evidence="7">
    <location>
        <begin position="36"/>
        <end position="57"/>
    </location>
</feature>
<reference evidence="9" key="1">
    <citation type="submission" date="2014-05" db="EMBL/GenBank/DDBJ databases">
        <title>The transcriptome of the halophilic microalga Tetraselmis sp. GSL018 isolated from the Great Salt Lake, Utah.</title>
        <authorList>
            <person name="Jinkerson R.E."/>
            <person name="D'Adamo S."/>
            <person name="Posewitz M.C."/>
        </authorList>
    </citation>
    <scope>NUCLEOTIDE SEQUENCE</scope>
    <source>
        <strain evidence="9">GSL018</strain>
    </source>
</reference>
<organism evidence="9">
    <name type="scientific">Tetraselmis sp. GSL018</name>
    <dbReference type="NCBI Taxonomy" id="582737"/>
    <lineage>
        <taxon>Eukaryota</taxon>
        <taxon>Viridiplantae</taxon>
        <taxon>Chlorophyta</taxon>
        <taxon>core chlorophytes</taxon>
        <taxon>Chlorodendrophyceae</taxon>
        <taxon>Chlorodendrales</taxon>
        <taxon>Chlorodendraceae</taxon>
        <taxon>Tetraselmis</taxon>
    </lineage>
</organism>
<feature type="compositionally biased region" description="Polar residues" evidence="6">
    <location>
        <begin position="358"/>
        <end position="369"/>
    </location>
</feature>
<sequence>MESRVARNFELERTRNSATESSRLPKFFKRFCSSQILLRVLIGSLYVALILVLVLVVRVQDKIPDIQRMAADNKATAAILLVIVYCATVVFFLPGTMLATVTTGLLFDFALGSFIMWIGGIIAQTIGFLLSRYMFRRAVLRAVRRFSSWKALDGAVAEEGFKVAMLLRAPGMPYNLLNWLFGATEIKFWVYSVASAIGIIPKTLLYVYFGETLGNVIEVLQRSRKATTDEVIQLSVMVPLVFVSMVLIIYFVRRRLKQKLREMEEEEQQQQQEEEEEQESEPEDEEARGSSRDGGAQGRGDGDAGARHDGKGDDTTCKPADPAPAEDALGKRLSLPHVSSASEIPVGNLSVDDVEAQPASNPAEQQGNPTRGRRSL</sequence>
<accession>A0A061RM16</accession>
<dbReference type="Pfam" id="PF09335">
    <property type="entry name" value="VTT_dom"/>
    <property type="match status" value="1"/>
</dbReference>
<gene>
    <name evidence="9" type="ORF">TSPGSL018_1126</name>
</gene>
<feature type="compositionally biased region" description="Basic and acidic residues" evidence="6">
    <location>
        <begin position="300"/>
        <end position="316"/>
    </location>
</feature>
<evidence type="ECO:0000313" key="9">
    <source>
        <dbReference type="EMBL" id="JAC71799.1"/>
    </source>
</evidence>
<keyword evidence="4 7" id="KW-1133">Transmembrane helix</keyword>
<dbReference type="InterPro" id="IPR032816">
    <property type="entry name" value="VTT_dom"/>
</dbReference>
<feature type="domain" description="VTT" evidence="8">
    <location>
        <begin position="93"/>
        <end position="211"/>
    </location>
</feature>
<protein>
    <submittedName>
        <fullName evidence="9">Membrane protein</fullName>
    </submittedName>
</protein>
<keyword evidence="3 7" id="KW-0812">Transmembrane</keyword>
<name>A0A061RM16_9CHLO</name>
<feature type="transmembrane region" description="Helical" evidence="7">
    <location>
        <begin position="78"/>
        <end position="102"/>
    </location>
</feature>
<feature type="transmembrane region" description="Helical" evidence="7">
    <location>
        <begin position="114"/>
        <end position="135"/>
    </location>
</feature>
<feature type="transmembrane region" description="Helical" evidence="7">
    <location>
        <begin position="188"/>
        <end position="209"/>
    </location>
</feature>
<dbReference type="PANTHER" id="PTHR12677">
    <property type="entry name" value="GOLGI APPARATUS MEMBRANE PROTEIN TVP38-RELATED"/>
    <property type="match status" value="1"/>
</dbReference>
<proteinExistence type="predicted"/>
<evidence type="ECO:0000256" key="4">
    <source>
        <dbReference type="ARBA" id="ARBA00022989"/>
    </source>
</evidence>
<keyword evidence="2" id="KW-1003">Cell membrane</keyword>
<evidence type="ECO:0000256" key="2">
    <source>
        <dbReference type="ARBA" id="ARBA00022475"/>
    </source>
</evidence>
<evidence type="ECO:0000256" key="5">
    <source>
        <dbReference type="ARBA" id="ARBA00023136"/>
    </source>
</evidence>
<evidence type="ECO:0000256" key="3">
    <source>
        <dbReference type="ARBA" id="ARBA00022692"/>
    </source>
</evidence>
<feature type="region of interest" description="Disordered" evidence="6">
    <location>
        <begin position="264"/>
        <end position="376"/>
    </location>
</feature>
<evidence type="ECO:0000256" key="7">
    <source>
        <dbReference type="SAM" id="Phobius"/>
    </source>
</evidence>
<dbReference type="GO" id="GO:0005886">
    <property type="term" value="C:plasma membrane"/>
    <property type="evidence" value="ECO:0007669"/>
    <property type="project" value="UniProtKB-SubCell"/>
</dbReference>
<dbReference type="EMBL" id="GBEZ01014264">
    <property type="protein sequence ID" value="JAC71799.1"/>
    <property type="molecule type" value="Transcribed_RNA"/>
</dbReference>
<evidence type="ECO:0000256" key="6">
    <source>
        <dbReference type="SAM" id="MobiDB-lite"/>
    </source>
</evidence>
<feature type="transmembrane region" description="Helical" evidence="7">
    <location>
        <begin position="231"/>
        <end position="252"/>
    </location>
</feature>
<comment type="subcellular location">
    <subcellularLocation>
        <location evidence="1">Cell membrane</location>
        <topology evidence="1">Multi-pass membrane protein</topology>
    </subcellularLocation>
</comment>
<keyword evidence="5 7" id="KW-0472">Membrane</keyword>
<feature type="compositionally biased region" description="Acidic residues" evidence="6">
    <location>
        <begin position="264"/>
        <end position="286"/>
    </location>
</feature>
<dbReference type="PANTHER" id="PTHR12677:SF59">
    <property type="entry name" value="GOLGI APPARATUS MEMBRANE PROTEIN TVP38-RELATED"/>
    <property type="match status" value="1"/>
</dbReference>
<evidence type="ECO:0000259" key="8">
    <source>
        <dbReference type="Pfam" id="PF09335"/>
    </source>
</evidence>